<evidence type="ECO:0000313" key="2">
    <source>
        <dbReference type="Proteomes" id="UP000011713"/>
    </source>
</evidence>
<dbReference type="Proteomes" id="UP000011713">
    <property type="component" value="Unassembled WGS sequence"/>
</dbReference>
<dbReference type="EnsemblProtists" id="HpaT803771">
    <property type="protein sequence ID" value="HpaP803771"/>
    <property type="gene ID" value="HpaG803771"/>
</dbReference>
<accession>M4BBV6</accession>
<sequence>MQNQVEALYLDEDKQIIEKMMQEKKGDPERGTEFLSTFDSQAEAGADQGLTRAVTRDGVGFYTSDKWAEFYLTSEVAVVTNIGHPPVPPGGYIPLRHGHGRELPNAATCMTCDDNVPSGFSVDTLLWNEELLEQRILQLTAWTRRSPVPRRQKLERMNRMLNPCNSTDTKSC</sequence>
<reference evidence="1" key="2">
    <citation type="submission" date="2015-06" db="UniProtKB">
        <authorList>
            <consortium name="EnsemblProtists"/>
        </authorList>
    </citation>
    <scope>IDENTIFICATION</scope>
    <source>
        <strain evidence="1">Emoy2</strain>
    </source>
</reference>
<dbReference type="AlphaFoldDB" id="M4BBV6"/>
<dbReference type="HOGENOM" id="CLU_134112_0_0_1"/>
<dbReference type="EMBL" id="JH598116">
    <property type="status" value="NOT_ANNOTATED_CDS"/>
    <property type="molecule type" value="Genomic_DNA"/>
</dbReference>
<evidence type="ECO:0000313" key="1">
    <source>
        <dbReference type="EnsemblProtists" id="HpaP803771"/>
    </source>
</evidence>
<dbReference type="VEuPathDB" id="FungiDB:HpaG803771"/>
<dbReference type="InParanoid" id="M4BBV6"/>
<name>M4BBV6_HYAAE</name>
<reference evidence="2" key="1">
    <citation type="journal article" date="2010" name="Science">
        <title>Signatures of adaptation to obligate biotrophy in the Hyaloperonospora arabidopsidis genome.</title>
        <authorList>
            <person name="Baxter L."/>
            <person name="Tripathy S."/>
            <person name="Ishaque N."/>
            <person name="Boot N."/>
            <person name="Cabral A."/>
            <person name="Kemen E."/>
            <person name="Thines M."/>
            <person name="Ah-Fong A."/>
            <person name="Anderson R."/>
            <person name="Badejoko W."/>
            <person name="Bittner-Eddy P."/>
            <person name="Boore J.L."/>
            <person name="Chibucos M.C."/>
            <person name="Coates M."/>
            <person name="Dehal P."/>
            <person name="Delehaunty K."/>
            <person name="Dong S."/>
            <person name="Downton P."/>
            <person name="Dumas B."/>
            <person name="Fabro G."/>
            <person name="Fronick C."/>
            <person name="Fuerstenberg S.I."/>
            <person name="Fulton L."/>
            <person name="Gaulin E."/>
            <person name="Govers F."/>
            <person name="Hughes L."/>
            <person name="Humphray S."/>
            <person name="Jiang R.H."/>
            <person name="Judelson H."/>
            <person name="Kamoun S."/>
            <person name="Kyung K."/>
            <person name="Meijer H."/>
            <person name="Minx P."/>
            <person name="Morris P."/>
            <person name="Nelson J."/>
            <person name="Phuntumart V."/>
            <person name="Qutob D."/>
            <person name="Rehmany A."/>
            <person name="Rougon-Cardoso A."/>
            <person name="Ryden P."/>
            <person name="Torto-Alalibo T."/>
            <person name="Studholme D."/>
            <person name="Wang Y."/>
            <person name="Win J."/>
            <person name="Wood J."/>
            <person name="Clifton S.W."/>
            <person name="Rogers J."/>
            <person name="Van den Ackerveken G."/>
            <person name="Jones J.D."/>
            <person name="McDowell J.M."/>
            <person name="Beynon J."/>
            <person name="Tyler B.M."/>
        </authorList>
    </citation>
    <scope>NUCLEOTIDE SEQUENCE [LARGE SCALE GENOMIC DNA]</scope>
    <source>
        <strain evidence="2">Emoy2</strain>
    </source>
</reference>
<protein>
    <submittedName>
        <fullName evidence="1">Uncharacterized protein</fullName>
    </submittedName>
</protein>
<dbReference type="eggNOG" id="ENOG502S83V">
    <property type="taxonomic scope" value="Eukaryota"/>
</dbReference>
<keyword evidence="2" id="KW-1185">Reference proteome</keyword>
<proteinExistence type="predicted"/>
<dbReference type="OMA" id="LDRINCM"/>
<organism evidence="1 2">
    <name type="scientific">Hyaloperonospora arabidopsidis (strain Emoy2)</name>
    <name type="common">Downy mildew agent</name>
    <name type="synonym">Peronospora arabidopsidis</name>
    <dbReference type="NCBI Taxonomy" id="559515"/>
    <lineage>
        <taxon>Eukaryota</taxon>
        <taxon>Sar</taxon>
        <taxon>Stramenopiles</taxon>
        <taxon>Oomycota</taxon>
        <taxon>Peronosporomycetes</taxon>
        <taxon>Peronosporales</taxon>
        <taxon>Peronosporaceae</taxon>
        <taxon>Hyaloperonospora</taxon>
    </lineage>
</organism>